<reference evidence="1" key="1">
    <citation type="submission" date="2019-05" db="EMBL/GenBank/DDBJ databases">
        <title>Annotation for the trematode Fasciolopsis buski.</title>
        <authorList>
            <person name="Choi Y.-J."/>
        </authorList>
    </citation>
    <scope>NUCLEOTIDE SEQUENCE</scope>
    <source>
        <strain evidence="1">HT</strain>
        <tissue evidence="1">Whole worm</tissue>
    </source>
</reference>
<comment type="caution">
    <text evidence="1">The sequence shown here is derived from an EMBL/GenBank/DDBJ whole genome shotgun (WGS) entry which is preliminary data.</text>
</comment>
<protein>
    <submittedName>
        <fullName evidence="1">Uncharacterized protein</fullName>
    </submittedName>
</protein>
<organism evidence="1 2">
    <name type="scientific">Fasciolopsis buskii</name>
    <dbReference type="NCBI Taxonomy" id="27845"/>
    <lineage>
        <taxon>Eukaryota</taxon>
        <taxon>Metazoa</taxon>
        <taxon>Spiralia</taxon>
        <taxon>Lophotrochozoa</taxon>
        <taxon>Platyhelminthes</taxon>
        <taxon>Trematoda</taxon>
        <taxon>Digenea</taxon>
        <taxon>Plagiorchiida</taxon>
        <taxon>Echinostomata</taxon>
        <taxon>Echinostomatoidea</taxon>
        <taxon>Fasciolidae</taxon>
        <taxon>Fasciolopsis</taxon>
    </lineage>
</organism>
<gene>
    <name evidence="1" type="ORF">FBUS_05087</name>
</gene>
<accession>A0A8E0RNM5</accession>
<dbReference type="OrthoDB" id="6232933at2759"/>
<proteinExistence type="predicted"/>
<dbReference type="Proteomes" id="UP000728185">
    <property type="component" value="Unassembled WGS sequence"/>
</dbReference>
<name>A0A8E0RNM5_9TREM</name>
<evidence type="ECO:0000313" key="2">
    <source>
        <dbReference type="Proteomes" id="UP000728185"/>
    </source>
</evidence>
<keyword evidence="2" id="KW-1185">Reference proteome</keyword>
<evidence type="ECO:0000313" key="1">
    <source>
        <dbReference type="EMBL" id="KAA0185174.1"/>
    </source>
</evidence>
<dbReference type="AlphaFoldDB" id="A0A8E0RNM5"/>
<dbReference type="EMBL" id="LUCM01010651">
    <property type="protein sequence ID" value="KAA0185174.1"/>
    <property type="molecule type" value="Genomic_DNA"/>
</dbReference>
<sequence length="67" mass="7365">MGIGYPVTITSAESWGNAPVLTYYHCMAPKILKFSGQNPINALDMRLSDVLVEAFVKKDQPNYSDTG</sequence>